<feature type="transmembrane region" description="Helical" evidence="1">
    <location>
        <begin position="15"/>
        <end position="35"/>
    </location>
</feature>
<evidence type="ECO:0000256" key="1">
    <source>
        <dbReference type="SAM" id="Phobius"/>
    </source>
</evidence>
<name>A0A2C9VFY5_MANES</name>
<organism evidence="2">
    <name type="scientific">Manihot esculenta</name>
    <name type="common">Cassava</name>
    <name type="synonym">Jatropha manihot</name>
    <dbReference type="NCBI Taxonomy" id="3983"/>
    <lineage>
        <taxon>Eukaryota</taxon>
        <taxon>Viridiplantae</taxon>
        <taxon>Streptophyta</taxon>
        <taxon>Embryophyta</taxon>
        <taxon>Tracheophyta</taxon>
        <taxon>Spermatophyta</taxon>
        <taxon>Magnoliopsida</taxon>
        <taxon>eudicotyledons</taxon>
        <taxon>Gunneridae</taxon>
        <taxon>Pentapetalae</taxon>
        <taxon>rosids</taxon>
        <taxon>fabids</taxon>
        <taxon>Malpighiales</taxon>
        <taxon>Euphorbiaceae</taxon>
        <taxon>Crotonoideae</taxon>
        <taxon>Manihoteae</taxon>
        <taxon>Manihot</taxon>
    </lineage>
</organism>
<sequence>MQTRSWLEGISRSKIDCLSFLTSWVVAVNFFWHYFASKMLWYVHHMSLYYLALFIFHIRLCLGRNRWFLLAH</sequence>
<dbReference type="EMBL" id="CM004394">
    <property type="protein sequence ID" value="OAY43255.1"/>
    <property type="molecule type" value="Genomic_DNA"/>
</dbReference>
<feature type="transmembrane region" description="Helical" evidence="1">
    <location>
        <begin position="41"/>
        <end position="62"/>
    </location>
</feature>
<proteinExistence type="predicted"/>
<protein>
    <submittedName>
        <fullName evidence="2">Uncharacterized protein</fullName>
    </submittedName>
</protein>
<keyword evidence="1" id="KW-0472">Membrane</keyword>
<gene>
    <name evidence="2" type="ORF">MANES_08G054600</name>
</gene>
<keyword evidence="1" id="KW-0812">Transmembrane</keyword>
<keyword evidence="1" id="KW-1133">Transmembrane helix</keyword>
<accession>A0A2C9VFY5</accession>
<evidence type="ECO:0000313" key="2">
    <source>
        <dbReference type="EMBL" id="OAY43255.1"/>
    </source>
</evidence>
<reference evidence="2" key="1">
    <citation type="submission" date="2016-02" db="EMBL/GenBank/DDBJ databases">
        <title>WGS assembly of Manihot esculenta.</title>
        <authorList>
            <person name="Bredeson J.V."/>
            <person name="Prochnik S.E."/>
            <person name="Lyons J.B."/>
            <person name="Schmutz J."/>
            <person name="Grimwood J."/>
            <person name="Vrebalov J."/>
            <person name="Bart R.S."/>
            <person name="Amuge T."/>
            <person name="Ferguson M.E."/>
            <person name="Green R."/>
            <person name="Putnam N."/>
            <person name="Stites J."/>
            <person name="Rounsley S."/>
            <person name="Rokhsar D.S."/>
        </authorList>
    </citation>
    <scope>NUCLEOTIDE SEQUENCE [LARGE SCALE GENOMIC DNA]</scope>
    <source>
        <tissue evidence="2">Leaf</tissue>
    </source>
</reference>
<dbReference type="AlphaFoldDB" id="A0A2C9VFY5"/>